<evidence type="ECO:0000256" key="12">
    <source>
        <dbReference type="RuleBase" id="RU365063"/>
    </source>
</evidence>
<evidence type="ECO:0000313" key="15">
    <source>
        <dbReference type="EMBL" id="AQQ60458.1"/>
    </source>
</evidence>
<reference evidence="16 17" key="1">
    <citation type="journal article" date="2014" name="Genome Announc.">
        <title>Draft genome sequences of eight enterohepatic helicobacter species isolated from both laboratory and wild rodents.</title>
        <authorList>
            <person name="Sheh A."/>
            <person name="Shen Z."/>
            <person name="Fox J.G."/>
        </authorList>
    </citation>
    <scope>NUCLEOTIDE SEQUENCE [LARGE SCALE GENOMIC DNA]</scope>
    <source>
        <strain evidence="16 17">ATCC 49320</strain>
    </source>
</reference>
<keyword evidence="12" id="KW-0443">Lipid metabolism</keyword>
<dbReference type="AlphaFoldDB" id="A0A099V1I2"/>
<dbReference type="PROSITE" id="PS50975">
    <property type="entry name" value="ATP_GRASP"/>
    <property type="match status" value="1"/>
</dbReference>
<dbReference type="EMBL" id="JRPJ02000063">
    <property type="protein sequence ID" value="TLE08047.1"/>
    <property type="molecule type" value="Genomic_DNA"/>
</dbReference>
<dbReference type="GO" id="GO:0006633">
    <property type="term" value="P:fatty acid biosynthetic process"/>
    <property type="evidence" value="ECO:0007669"/>
    <property type="project" value="UniProtKB-KW"/>
</dbReference>
<evidence type="ECO:0000256" key="9">
    <source>
        <dbReference type="ARBA" id="ARBA00022842"/>
    </source>
</evidence>
<dbReference type="NCBIfam" id="NF006367">
    <property type="entry name" value="PRK08591.1"/>
    <property type="match status" value="1"/>
</dbReference>
<accession>A0A099V1I2</accession>
<dbReference type="InterPro" id="IPR016185">
    <property type="entry name" value="PreATP-grasp_dom_sf"/>
</dbReference>
<dbReference type="Proteomes" id="UP000188298">
    <property type="component" value="Chromosome"/>
</dbReference>
<dbReference type="InterPro" id="IPR051602">
    <property type="entry name" value="ACC_Biotin_Carboxylase"/>
</dbReference>
<dbReference type="PROSITE" id="PS00867">
    <property type="entry name" value="CPSASE_2"/>
    <property type="match status" value="1"/>
</dbReference>
<evidence type="ECO:0000256" key="2">
    <source>
        <dbReference type="ARBA" id="ARBA00004956"/>
    </source>
</evidence>
<keyword evidence="12" id="KW-0092">Biotin</keyword>
<dbReference type="InterPro" id="IPR011054">
    <property type="entry name" value="Rudment_hybrid_motif"/>
</dbReference>
<dbReference type="Proteomes" id="UP000029857">
    <property type="component" value="Unassembled WGS sequence"/>
</dbReference>
<reference evidence="15 18" key="2">
    <citation type="submission" date="2017-02" db="EMBL/GenBank/DDBJ databases">
        <title>Whole genome sequencing of Helicobacter bilis strain AAQJH.</title>
        <authorList>
            <person name="Conlan S."/>
            <person name="Thomas P.J."/>
            <person name="Mullikin J."/>
            <person name="Palmore T.N."/>
            <person name="Frank K.M."/>
            <person name="Segre J.A."/>
        </authorList>
    </citation>
    <scope>NUCLEOTIDE SEQUENCE [LARGE SCALE GENOMIC DNA]</scope>
    <source>
        <strain evidence="15 18">AAQJH</strain>
    </source>
</reference>
<evidence type="ECO:0000259" key="13">
    <source>
        <dbReference type="PROSITE" id="PS50975"/>
    </source>
</evidence>
<dbReference type="SUPFAM" id="SSF51246">
    <property type="entry name" value="Rudiment single hybrid motif"/>
    <property type="match status" value="1"/>
</dbReference>
<comment type="catalytic activity">
    <reaction evidence="10 12">
        <text>N(6)-biotinyl-L-lysyl-[protein] + hydrogencarbonate + ATP = N(6)-carboxybiotinyl-L-lysyl-[protein] + ADP + phosphate + H(+)</text>
        <dbReference type="Rhea" id="RHEA:13501"/>
        <dbReference type="Rhea" id="RHEA-COMP:10505"/>
        <dbReference type="Rhea" id="RHEA-COMP:10506"/>
        <dbReference type="ChEBI" id="CHEBI:15378"/>
        <dbReference type="ChEBI" id="CHEBI:17544"/>
        <dbReference type="ChEBI" id="CHEBI:30616"/>
        <dbReference type="ChEBI" id="CHEBI:43474"/>
        <dbReference type="ChEBI" id="CHEBI:83144"/>
        <dbReference type="ChEBI" id="CHEBI:83145"/>
        <dbReference type="ChEBI" id="CHEBI:456216"/>
        <dbReference type="EC" id="6.3.4.14"/>
    </reaction>
</comment>
<dbReference type="NCBIfam" id="TIGR00514">
    <property type="entry name" value="accC"/>
    <property type="match status" value="1"/>
</dbReference>
<evidence type="ECO:0000256" key="6">
    <source>
        <dbReference type="ARBA" id="ARBA00022723"/>
    </source>
</evidence>
<dbReference type="KEGG" id="hbl:XJ32_10610"/>
<evidence type="ECO:0000256" key="3">
    <source>
        <dbReference type="ARBA" id="ARBA00011750"/>
    </source>
</evidence>
<protein>
    <recommendedName>
        <fullName evidence="4 12">Biotin carboxylase</fullName>
        <ecNumber evidence="4 12">6.3.4.14</ecNumber>
    </recommendedName>
    <alternativeName>
        <fullName evidence="12">Acetyl-coenzyme A carboxylase biotin carboxylase subunit A</fullName>
    </alternativeName>
</protein>
<dbReference type="GO" id="GO:0004075">
    <property type="term" value="F:biotin carboxylase activity"/>
    <property type="evidence" value="ECO:0007669"/>
    <property type="project" value="UniProtKB-EC"/>
</dbReference>
<dbReference type="InterPro" id="IPR004549">
    <property type="entry name" value="Acetyl_CoA_COase_biotin_COase"/>
</dbReference>
<dbReference type="InterPro" id="IPR005482">
    <property type="entry name" value="Biotin_COase_C"/>
</dbReference>
<gene>
    <name evidence="16" type="ORF">LS79_010675</name>
    <name evidence="15" type="ORF">XJ32_10610</name>
</gene>
<evidence type="ECO:0000256" key="8">
    <source>
        <dbReference type="ARBA" id="ARBA00022840"/>
    </source>
</evidence>
<feature type="domain" description="Biotin carboxylation" evidence="14">
    <location>
        <begin position="24"/>
        <end position="468"/>
    </location>
</feature>
<dbReference type="InterPro" id="IPR005479">
    <property type="entry name" value="CPAse_ATP-bd"/>
</dbReference>
<dbReference type="InterPro" id="IPR005481">
    <property type="entry name" value="BC-like_N"/>
</dbReference>
<dbReference type="PANTHER" id="PTHR48095">
    <property type="entry name" value="PYRUVATE CARBOXYLASE SUBUNIT A"/>
    <property type="match status" value="1"/>
</dbReference>
<dbReference type="GO" id="GO:0046872">
    <property type="term" value="F:metal ion binding"/>
    <property type="evidence" value="ECO:0007669"/>
    <property type="project" value="UniProtKB-KW"/>
</dbReference>
<keyword evidence="5 12" id="KW-0436">Ligase</keyword>
<dbReference type="PROSITE" id="PS00866">
    <property type="entry name" value="CPSASE_1"/>
    <property type="match status" value="1"/>
</dbReference>
<comment type="subunit">
    <text evidence="3 12">Acetyl-CoA carboxylase is a heterohexamer of biotin carboxyl carrier protein, biotin carboxylase and the two subunits of carboxyl transferase in a 2:2 complex.</text>
</comment>
<keyword evidence="9" id="KW-0460">Magnesium</keyword>
<dbReference type="Pfam" id="PF02786">
    <property type="entry name" value="CPSase_L_D2"/>
    <property type="match status" value="1"/>
</dbReference>
<keyword evidence="12" id="KW-0444">Lipid biosynthesis</keyword>
<evidence type="ECO:0000256" key="5">
    <source>
        <dbReference type="ARBA" id="ARBA00022598"/>
    </source>
</evidence>
<comment type="function">
    <text evidence="1 12">This protein is a component of the acetyl coenzyme A carboxylase complex; first, biotin carboxylase catalyzes the carboxylation of the carrier protein and then the transcarboxylase transfers the carboxyl group to form malonyl-CoA.</text>
</comment>
<evidence type="ECO:0000256" key="11">
    <source>
        <dbReference type="PROSITE-ProRule" id="PRU00409"/>
    </source>
</evidence>
<dbReference type="RefSeq" id="WP_034565353.1">
    <property type="nucleotide sequence ID" value="NZ_CAMCCI010000100.1"/>
</dbReference>
<evidence type="ECO:0000256" key="4">
    <source>
        <dbReference type="ARBA" id="ARBA00013263"/>
    </source>
</evidence>
<dbReference type="Pfam" id="PF02785">
    <property type="entry name" value="Biotin_carb_C"/>
    <property type="match status" value="1"/>
</dbReference>
<dbReference type="EMBL" id="CP019645">
    <property type="protein sequence ID" value="AQQ60458.1"/>
    <property type="molecule type" value="Genomic_DNA"/>
</dbReference>
<name>A0A099V1I2_9HELI</name>
<dbReference type="InterPro" id="IPR011761">
    <property type="entry name" value="ATP-grasp"/>
</dbReference>
<dbReference type="NCBIfam" id="NF006286">
    <property type="entry name" value="PRK08462.1"/>
    <property type="match status" value="1"/>
</dbReference>
<dbReference type="GO" id="GO:2001295">
    <property type="term" value="P:malonyl-CoA biosynthetic process"/>
    <property type="evidence" value="ECO:0007669"/>
    <property type="project" value="UniProtKB-UniPathway"/>
</dbReference>
<reference evidence="16" key="3">
    <citation type="submission" date="2018-04" db="EMBL/GenBank/DDBJ databases">
        <authorList>
            <person name="Sheh A."/>
            <person name="Shen Z."/>
            <person name="Mannion A.J."/>
            <person name="Fox J.G."/>
        </authorList>
    </citation>
    <scope>NUCLEOTIDE SEQUENCE</scope>
    <source>
        <strain evidence="16">ATCC 49320</strain>
    </source>
</reference>
<dbReference type="PROSITE" id="PS50979">
    <property type="entry name" value="BC"/>
    <property type="match status" value="1"/>
</dbReference>
<dbReference type="SUPFAM" id="SSF56059">
    <property type="entry name" value="Glutathione synthetase ATP-binding domain-like"/>
    <property type="match status" value="1"/>
</dbReference>
<dbReference type="PANTHER" id="PTHR48095:SF2">
    <property type="entry name" value="BIOTIN CARBOXYLASE, CHLOROPLASTIC"/>
    <property type="match status" value="1"/>
</dbReference>
<proteinExistence type="predicted"/>
<comment type="pathway">
    <text evidence="2 12">Lipid metabolism; malonyl-CoA biosynthesis; malonyl-CoA from acetyl-CoA: step 1/1.</text>
</comment>
<dbReference type="GO" id="GO:0005524">
    <property type="term" value="F:ATP binding"/>
    <property type="evidence" value="ECO:0007669"/>
    <property type="project" value="UniProtKB-UniRule"/>
</dbReference>
<dbReference type="SUPFAM" id="SSF52440">
    <property type="entry name" value="PreATP-grasp domain"/>
    <property type="match status" value="1"/>
</dbReference>
<dbReference type="FunFam" id="3.30.1490.20:FF:000018">
    <property type="entry name" value="Biotin carboxylase"/>
    <property type="match status" value="1"/>
</dbReference>
<keyword evidence="8 11" id="KW-0067">ATP-binding</keyword>
<dbReference type="Pfam" id="PF00289">
    <property type="entry name" value="Biotin_carb_N"/>
    <property type="match status" value="1"/>
</dbReference>
<dbReference type="InterPro" id="IPR011764">
    <property type="entry name" value="Biotin_carboxylation_dom"/>
</dbReference>
<evidence type="ECO:0000313" key="18">
    <source>
        <dbReference type="Proteomes" id="UP000188298"/>
    </source>
</evidence>
<evidence type="ECO:0000259" key="14">
    <source>
        <dbReference type="PROSITE" id="PS50979"/>
    </source>
</evidence>
<keyword evidence="6" id="KW-0479">Metal-binding</keyword>
<keyword evidence="12" id="KW-0275">Fatty acid biosynthesis</keyword>
<keyword evidence="7 11" id="KW-0547">Nucleotide-binding</keyword>
<dbReference type="EC" id="6.3.4.14" evidence="4 12"/>
<evidence type="ECO:0000313" key="17">
    <source>
        <dbReference type="Proteomes" id="UP000029857"/>
    </source>
</evidence>
<organism evidence="15 18">
    <name type="scientific">Helicobacter bilis</name>
    <dbReference type="NCBI Taxonomy" id="37372"/>
    <lineage>
        <taxon>Bacteria</taxon>
        <taxon>Pseudomonadati</taxon>
        <taxon>Campylobacterota</taxon>
        <taxon>Epsilonproteobacteria</taxon>
        <taxon>Campylobacterales</taxon>
        <taxon>Helicobacteraceae</taxon>
        <taxon>Helicobacter</taxon>
    </lineage>
</organism>
<keyword evidence="12" id="KW-0276">Fatty acid metabolism</keyword>
<evidence type="ECO:0000256" key="7">
    <source>
        <dbReference type="ARBA" id="ARBA00022741"/>
    </source>
</evidence>
<evidence type="ECO:0000313" key="16">
    <source>
        <dbReference type="EMBL" id="TLE08047.1"/>
    </source>
</evidence>
<sequence>MGNAKTTESKQQDTNENSGVVKKKLQRILIANRGEIALRAIRTIQEMGKQAIAIHSIADKDTHYLEVADAKVCIGGEKSSESYLNIPAIMSAADLFEADAIFPGYGFLSENQNFVEICEHHNIEFIGPSKEVMMIMSDKSKAKDCMKEAGVPVIVGSDGALKSYKEALEVADKIGYPVILKAAAGGGGRGMRVVPDKGLLKNLYLAAESEALSAFGDGTIYMEKFINKPKHIEVQILADKHGNVVHIGERDCSMQRRQQKLIEETPAVVLSDEVRKNLLDTAIKAAKHIKYVGAGTFEFLLDSNNKDFYFMEMNTRLQVEHTVSEMVSGLDLVEWMIRIAEGEKLPSQDSITFKGHSIECRITAEDPEKFYPCPGKITEWIAPGGANVRLDTHAYGGYVVPMFYDSMIGKLIVWGATRQEAIKRMKRALKEFKIAGIKTTIPFHIKMMDNKDFEDSRIYTKYLETEYKLG</sequence>
<feature type="domain" description="ATP-grasp" evidence="13">
    <location>
        <begin position="143"/>
        <end position="341"/>
    </location>
</feature>
<dbReference type="UniPathway" id="UPA00655">
    <property type="reaction ID" value="UER00711"/>
</dbReference>
<dbReference type="Gene3D" id="3.30.470.20">
    <property type="entry name" value="ATP-grasp fold, B domain"/>
    <property type="match status" value="1"/>
</dbReference>
<dbReference type="SMART" id="SM00878">
    <property type="entry name" value="Biotin_carb_C"/>
    <property type="match status" value="1"/>
</dbReference>
<evidence type="ECO:0000256" key="10">
    <source>
        <dbReference type="ARBA" id="ARBA00048600"/>
    </source>
</evidence>
<evidence type="ECO:0000256" key="1">
    <source>
        <dbReference type="ARBA" id="ARBA00003761"/>
    </source>
</evidence>